<dbReference type="AlphaFoldDB" id="A0A382YGZ3"/>
<reference evidence="2" key="1">
    <citation type="submission" date="2018-05" db="EMBL/GenBank/DDBJ databases">
        <authorList>
            <person name="Lanie J.A."/>
            <person name="Ng W.-L."/>
            <person name="Kazmierczak K.M."/>
            <person name="Andrzejewski T.M."/>
            <person name="Davidsen T.M."/>
            <person name="Wayne K.J."/>
            <person name="Tettelin H."/>
            <person name="Glass J.I."/>
            <person name="Rusch D."/>
            <person name="Podicherti R."/>
            <person name="Tsui H.-C.T."/>
            <person name="Winkler M.E."/>
        </authorList>
    </citation>
    <scope>NUCLEOTIDE SEQUENCE</scope>
</reference>
<feature type="domain" description="Glycosyltransferase 2-like" evidence="1">
    <location>
        <begin position="5"/>
        <end position="128"/>
    </location>
</feature>
<dbReference type="Pfam" id="PF00535">
    <property type="entry name" value="Glycos_transf_2"/>
    <property type="match status" value="1"/>
</dbReference>
<evidence type="ECO:0000259" key="1">
    <source>
        <dbReference type="Pfam" id="PF00535"/>
    </source>
</evidence>
<gene>
    <name evidence="2" type="ORF">METZ01_LOCUS435338</name>
</gene>
<organism evidence="2">
    <name type="scientific">marine metagenome</name>
    <dbReference type="NCBI Taxonomy" id="408172"/>
    <lineage>
        <taxon>unclassified sequences</taxon>
        <taxon>metagenomes</taxon>
        <taxon>ecological metagenomes</taxon>
    </lineage>
</organism>
<accession>A0A382YGZ3</accession>
<dbReference type="SUPFAM" id="SSF53448">
    <property type="entry name" value="Nucleotide-diphospho-sugar transferases"/>
    <property type="match status" value="1"/>
</dbReference>
<dbReference type="PANTHER" id="PTHR43179:SF7">
    <property type="entry name" value="RHAMNOSYLTRANSFERASE WBBL"/>
    <property type="match status" value="1"/>
</dbReference>
<feature type="non-terminal residue" evidence="2">
    <location>
        <position position="177"/>
    </location>
</feature>
<dbReference type="InterPro" id="IPR001173">
    <property type="entry name" value="Glyco_trans_2-like"/>
</dbReference>
<protein>
    <recommendedName>
        <fullName evidence="1">Glycosyltransferase 2-like domain-containing protein</fullName>
    </recommendedName>
</protein>
<dbReference type="Gene3D" id="3.90.550.10">
    <property type="entry name" value="Spore Coat Polysaccharide Biosynthesis Protein SpsA, Chain A"/>
    <property type="match status" value="1"/>
</dbReference>
<dbReference type="PANTHER" id="PTHR43179">
    <property type="entry name" value="RHAMNOSYLTRANSFERASE WBBL"/>
    <property type="match status" value="1"/>
</dbReference>
<proteinExistence type="predicted"/>
<dbReference type="InterPro" id="IPR029044">
    <property type="entry name" value="Nucleotide-diphossugar_trans"/>
</dbReference>
<dbReference type="EMBL" id="UINC01175715">
    <property type="protein sequence ID" value="SVD82484.1"/>
    <property type="molecule type" value="Genomic_DNA"/>
</dbReference>
<sequence>MCVDVVIVNWNAGHLLYECVESIIRHGGTSVSKIIVVDNNSSDNSVGFIKDFPQVNLIEAQENLGFGKACNLGAGHSESDFILFLNPDARIYPDTLEKVLEFMKAEENSKVGLCGVQLFNEDGVIARSSSRFPSVSGILSHSMGLSKILPILGSNMIEWDHLSTKTVDQIIGAFFFV</sequence>
<evidence type="ECO:0000313" key="2">
    <source>
        <dbReference type="EMBL" id="SVD82484.1"/>
    </source>
</evidence>
<name>A0A382YGZ3_9ZZZZ</name>